<keyword evidence="3 4" id="KW-0732">Signal</keyword>
<dbReference type="EMBL" id="JACCPP010000023">
    <property type="protein sequence ID" value="MBI1708308.1"/>
    <property type="molecule type" value="Genomic_DNA"/>
</dbReference>
<proteinExistence type="inferred from homology"/>
<evidence type="ECO:0000256" key="1">
    <source>
        <dbReference type="ARBA" id="ARBA00005695"/>
    </source>
</evidence>
<dbReference type="SUPFAM" id="SSF53850">
    <property type="entry name" value="Periplasmic binding protein-like II"/>
    <property type="match status" value="1"/>
</dbReference>
<evidence type="ECO:0000313" key="7">
    <source>
        <dbReference type="Proteomes" id="UP001194414"/>
    </source>
</evidence>
<evidence type="ECO:0000256" key="3">
    <source>
        <dbReference type="ARBA" id="ARBA00022729"/>
    </source>
</evidence>
<dbReference type="PIRSF" id="PIRSF002741">
    <property type="entry name" value="MppA"/>
    <property type="match status" value="1"/>
</dbReference>
<accession>A0AAW4DQ47</accession>
<protein>
    <submittedName>
        <fullName evidence="6">Peptide ABC transporter substrate-binding protein</fullName>
    </submittedName>
</protein>
<gene>
    <name evidence="6" type="ORF">HYQ56_1292</name>
</gene>
<dbReference type="AlphaFoldDB" id="A0AAW4DQ47"/>
<dbReference type="CDD" id="cd08510">
    <property type="entry name" value="PBP2_Lactococcal_OppA_like"/>
    <property type="match status" value="1"/>
</dbReference>
<dbReference type="GO" id="GO:1904680">
    <property type="term" value="F:peptide transmembrane transporter activity"/>
    <property type="evidence" value="ECO:0007669"/>
    <property type="project" value="TreeGrafter"/>
</dbReference>
<dbReference type="InterPro" id="IPR000914">
    <property type="entry name" value="SBP_5_dom"/>
</dbReference>
<name>A0AAW4DQ47_9LACO</name>
<evidence type="ECO:0000256" key="4">
    <source>
        <dbReference type="SAM" id="SignalP"/>
    </source>
</evidence>
<dbReference type="GO" id="GO:0015833">
    <property type="term" value="P:peptide transport"/>
    <property type="evidence" value="ECO:0007669"/>
    <property type="project" value="TreeGrafter"/>
</dbReference>
<evidence type="ECO:0000259" key="5">
    <source>
        <dbReference type="Pfam" id="PF00496"/>
    </source>
</evidence>
<dbReference type="InterPro" id="IPR030678">
    <property type="entry name" value="Peptide/Ni-bd"/>
</dbReference>
<reference evidence="6" key="1">
    <citation type="submission" date="2020-07" db="EMBL/GenBank/DDBJ databases">
        <title>Comparative genomics analyses of Lactobacillus crispatus isolated from different ecological niches.</title>
        <authorList>
            <person name="Mancino W."/>
            <person name="Mancabelli L."/>
            <person name="Lugli G.A."/>
            <person name="Milani C."/>
            <person name="Viappiani A."/>
            <person name="Anzalone R."/>
            <person name="Longhi G."/>
            <person name="Ventura M."/>
            <person name="Turroni F."/>
        </authorList>
    </citation>
    <scope>NUCLEOTIDE SEQUENCE</scope>
    <source>
        <strain evidence="6">LB65</strain>
    </source>
</reference>
<dbReference type="GO" id="GO:0043190">
    <property type="term" value="C:ATP-binding cassette (ABC) transporter complex"/>
    <property type="evidence" value="ECO:0007669"/>
    <property type="project" value="InterPro"/>
</dbReference>
<organism evidence="6 7">
    <name type="scientific">Lactobacillus crispatus</name>
    <dbReference type="NCBI Taxonomy" id="47770"/>
    <lineage>
        <taxon>Bacteria</taxon>
        <taxon>Bacillati</taxon>
        <taxon>Bacillota</taxon>
        <taxon>Bacilli</taxon>
        <taxon>Lactobacillales</taxon>
        <taxon>Lactobacillaceae</taxon>
        <taxon>Lactobacillus</taxon>
    </lineage>
</organism>
<dbReference type="RefSeq" id="WP_198566613.1">
    <property type="nucleotide sequence ID" value="NZ_JACCPP010000023.1"/>
</dbReference>
<dbReference type="Gene3D" id="3.40.190.10">
    <property type="entry name" value="Periplasmic binding protein-like II"/>
    <property type="match status" value="1"/>
</dbReference>
<dbReference type="InterPro" id="IPR039424">
    <property type="entry name" value="SBP_5"/>
</dbReference>
<feature type="domain" description="Solute-binding protein family 5" evidence="5">
    <location>
        <begin position="121"/>
        <end position="519"/>
    </location>
</feature>
<keyword evidence="2" id="KW-0813">Transport</keyword>
<dbReference type="PANTHER" id="PTHR30290">
    <property type="entry name" value="PERIPLASMIC BINDING COMPONENT OF ABC TRANSPORTER"/>
    <property type="match status" value="1"/>
</dbReference>
<dbReference type="Gene3D" id="3.10.105.10">
    <property type="entry name" value="Dipeptide-binding Protein, Domain 3"/>
    <property type="match status" value="1"/>
</dbReference>
<comment type="similarity">
    <text evidence="1">Belongs to the bacterial solute-binding protein 5 family.</text>
</comment>
<evidence type="ECO:0000256" key="2">
    <source>
        <dbReference type="ARBA" id="ARBA00022448"/>
    </source>
</evidence>
<comment type="caution">
    <text evidence="6">The sequence shown here is derived from an EMBL/GenBank/DDBJ whole genome shotgun (WGS) entry which is preliminary data.</text>
</comment>
<dbReference type="Pfam" id="PF00496">
    <property type="entry name" value="SBP_bac_5"/>
    <property type="match status" value="1"/>
</dbReference>
<evidence type="ECO:0000313" key="6">
    <source>
        <dbReference type="EMBL" id="MBI1708308.1"/>
    </source>
</evidence>
<dbReference type="PANTHER" id="PTHR30290:SF9">
    <property type="entry name" value="OLIGOPEPTIDE-BINDING PROTEIN APPA"/>
    <property type="match status" value="1"/>
</dbReference>
<feature type="chain" id="PRO_5043554235" evidence="4">
    <location>
        <begin position="26"/>
        <end position="598"/>
    </location>
</feature>
<dbReference type="GO" id="GO:0042597">
    <property type="term" value="C:periplasmic space"/>
    <property type="evidence" value="ECO:0007669"/>
    <property type="project" value="UniProtKB-ARBA"/>
</dbReference>
<feature type="signal peptide" evidence="4">
    <location>
        <begin position="1"/>
        <end position="25"/>
    </location>
</feature>
<sequence>MTKARKYFGALALISGATLSLVACGNNKHTNSSNANKTNHKFSETVPVKSIKTLTYAVESDSPFTGIFLTYAVESDSPFTGIFLPELSDTTIDSEVQSPGLESLFSTDDQYKINNKGAATFKLNRKAKTITIEVKKGVKWSDGKQVNAKDVELAYEIIANKDSKSQRYTESLADIVGLAEYHEGKSKKISGIEMPDGENGRKVVLHFKQMKPGMLQSGNGYFWECAEPYHYLKDVPFSKLLSSDKVRKSPLFFGPFRVSNIVRGQSVSWEGNPYYWRGTPNFEKVTASVISSSSATQAIKSHKFDIADVVNTQWDQTKNATDTNFIGEVPLSYSYLAFKVGKWDKKLGKNVENKNAKMNNPALRKAMAYAMNIDAVAKRYYQGLAFRVNTLIPEQFGDFSDSSIKGYPYNLKKANQLLDKAGYKKKGEFRVQPNGKKLTINLAVRNNSTTAEPVWRNYIQQWKKIGLNVKFVGGRPMEFNNWVQAVQSDDPKIDVFEGGWSISSEPSPNDLYSAAAPYNMARFVSPVQSKLLADIDSEKAFNHKYRVDAFRKWQKWMYNEAYVVPTTNSYSITAVNKKVTGWSLKPSATNWFSAGFVK</sequence>
<dbReference type="PROSITE" id="PS51257">
    <property type="entry name" value="PROKAR_LIPOPROTEIN"/>
    <property type="match status" value="1"/>
</dbReference>
<dbReference type="Proteomes" id="UP001194414">
    <property type="component" value="Unassembled WGS sequence"/>
</dbReference>